<reference evidence="2 3" key="1">
    <citation type="journal article" date="2016" name="Genome Announc.">
        <title>Draft Genome Sequences of Five Rapidly Growing Mycobacterium Species, M. thermoresistibile, M. fortuitum subsp. acetamidolyticum, M. canariasense, M. brisbanense, and M. novocastrense.</title>
        <authorList>
            <person name="Katahira K."/>
            <person name="Ogura Y."/>
            <person name="Gotoh Y."/>
            <person name="Hayashi T."/>
        </authorList>
    </citation>
    <scope>NUCLEOTIDE SEQUENCE [LARGE SCALE GENOMIC DNA]</scope>
    <source>
        <strain evidence="2 3">JCM6362</strain>
    </source>
</reference>
<evidence type="ECO:0000313" key="2">
    <source>
        <dbReference type="EMBL" id="GAT16816.1"/>
    </source>
</evidence>
<evidence type="ECO:0000259" key="1">
    <source>
        <dbReference type="Pfam" id="PF01872"/>
    </source>
</evidence>
<organism evidence="2 3">
    <name type="scientific">Mycolicibacterium thermoresistibile</name>
    <name type="common">Mycobacterium thermoresistibile</name>
    <dbReference type="NCBI Taxonomy" id="1797"/>
    <lineage>
        <taxon>Bacteria</taxon>
        <taxon>Bacillati</taxon>
        <taxon>Actinomycetota</taxon>
        <taxon>Actinomycetes</taxon>
        <taxon>Mycobacteriales</taxon>
        <taxon>Mycobacteriaceae</taxon>
        <taxon>Mycolicibacterium</taxon>
    </lineage>
</organism>
<dbReference type="Pfam" id="PF01872">
    <property type="entry name" value="RibD_C"/>
    <property type="match status" value="1"/>
</dbReference>
<name>A0A100XHM3_MYCTH</name>
<sequence>MPKVVFSRTLETVDWNSRLERGDPVEMVRKVKAETDGTLEVAGATLAAPIVLAGLVDEFRMVMAPIVVGGGTRFFPTVPSWISLRLSEKPHFSRRHGPAALRGETRLMAGLVRAIRRRPGSNPPGELNVILTQWASDFVGAAIEFDHTVAPPWRWYRTASAES</sequence>
<dbReference type="AlphaFoldDB" id="A0A100XHM3"/>
<dbReference type="STRING" id="1797.RMCT_3785"/>
<dbReference type="Gene3D" id="3.40.430.10">
    <property type="entry name" value="Dihydrofolate Reductase, subunit A"/>
    <property type="match status" value="1"/>
</dbReference>
<evidence type="ECO:0000313" key="3">
    <source>
        <dbReference type="Proteomes" id="UP000069654"/>
    </source>
</evidence>
<gene>
    <name evidence="2" type="ORF">RMCT_3785</name>
</gene>
<dbReference type="InterPro" id="IPR024072">
    <property type="entry name" value="DHFR-like_dom_sf"/>
</dbReference>
<protein>
    <submittedName>
        <fullName evidence="2">Deaminase-reductase domain-containing protein</fullName>
    </submittedName>
</protein>
<dbReference type="Proteomes" id="UP000069654">
    <property type="component" value="Unassembled WGS sequence"/>
</dbReference>
<dbReference type="SUPFAM" id="SSF53597">
    <property type="entry name" value="Dihydrofolate reductase-like"/>
    <property type="match status" value="1"/>
</dbReference>
<dbReference type="EMBL" id="BCTB01000049">
    <property type="protein sequence ID" value="GAT16816.1"/>
    <property type="molecule type" value="Genomic_DNA"/>
</dbReference>
<proteinExistence type="predicted"/>
<accession>A0A100XHM3</accession>
<dbReference type="GO" id="GO:0009231">
    <property type="term" value="P:riboflavin biosynthetic process"/>
    <property type="evidence" value="ECO:0007669"/>
    <property type="project" value="InterPro"/>
</dbReference>
<dbReference type="InterPro" id="IPR002734">
    <property type="entry name" value="RibDG_C"/>
</dbReference>
<dbReference type="GO" id="GO:0008703">
    <property type="term" value="F:5-amino-6-(5-phosphoribosylamino)uracil reductase activity"/>
    <property type="evidence" value="ECO:0007669"/>
    <property type="project" value="InterPro"/>
</dbReference>
<comment type="caution">
    <text evidence="2">The sequence shown here is derived from an EMBL/GenBank/DDBJ whole genome shotgun (WGS) entry which is preliminary data.</text>
</comment>
<feature type="domain" description="Bacterial bifunctional deaminase-reductase C-terminal" evidence="1">
    <location>
        <begin position="21"/>
        <end position="81"/>
    </location>
</feature>
<reference evidence="3" key="2">
    <citation type="submission" date="2016-02" db="EMBL/GenBank/DDBJ databases">
        <title>Draft genome sequence of five rapidly growing Mycobacterium species.</title>
        <authorList>
            <person name="Katahira K."/>
            <person name="Gotou Y."/>
            <person name="Iida K."/>
            <person name="Ogura Y."/>
            <person name="Hayashi T."/>
        </authorList>
    </citation>
    <scope>NUCLEOTIDE SEQUENCE [LARGE SCALE GENOMIC DNA]</scope>
    <source>
        <strain evidence="3">JCM6362</strain>
    </source>
</reference>